<reference evidence="2 3" key="1">
    <citation type="submission" date="2014-12" db="EMBL/GenBank/DDBJ databases">
        <title>Complete genome sequence of Streptomyces vietnamensis strain GIMV4.0001, a genetic manipulable producer of the benzoisochromanequinone antibiotic granaticin.</title>
        <authorList>
            <person name="Deng M.R."/>
            <person name="Guo J."/>
            <person name="Ma L.Y."/>
            <person name="Feng G.D."/>
            <person name="Mo C.Y."/>
            <person name="Zhu H.H."/>
        </authorList>
    </citation>
    <scope>NUCLEOTIDE SEQUENCE [LARGE SCALE GENOMIC DNA]</scope>
    <source>
        <strain evidence="3">GIMV4.0001</strain>
    </source>
</reference>
<dbReference type="SUPFAM" id="SSF55729">
    <property type="entry name" value="Acyl-CoA N-acyltransferases (Nat)"/>
    <property type="match status" value="1"/>
</dbReference>
<dbReference type="InterPro" id="IPR010033">
    <property type="entry name" value="HAD_SF_ppase_IIIC"/>
</dbReference>
<dbReference type="KEGG" id="svt:SVTN_03515"/>
<dbReference type="Gene3D" id="3.40.50.1000">
    <property type="entry name" value="HAD superfamily/HAD-like"/>
    <property type="match status" value="1"/>
</dbReference>
<protein>
    <submittedName>
        <fullName evidence="2">Methoxymalonyl-ACP biosynthesis protein FkbH</fullName>
    </submittedName>
</protein>
<dbReference type="PROSITE" id="PS51186">
    <property type="entry name" value="GNAT"/>
    <property type="match status" value="1"/>
</dbReference>
<dbReference type="InterPro" id="IPR023214">
    <property type="entry name" value="HAD_sf"/>
</dbReference>
<evidence type="ECO:0000313" key="2">
    <source>
        <dbReference type="EMBL" id="AJF63672.1"/>
    </source>
</evidence>
<dbReference type="NCBIfam" id="TIGR01686">
    <property type="entry name" value="FkbH"/>
    <property type="match status" value="1"/>
</dbReference>
<organism evidence="2 3">
    <name type="scientific">Streptomyces vietnamensis</name>
    <dbReference type="NCBI Taxonomy" id="362257"/>
    <lineage>
        <taxon>Bacteria</taxon>
        <taxon>Bacillati</taxon>
        <taxon>Actinomycetota</taxon>
        <taxon>Actinomycetes</taxon>
        <taxon>Kitasatosporales</taxon>
        <taxon>Streptomycetaceae</taxon>
        <taxon>Streptomyces</taxon>
    </lineage>
</organism>
<dbReference type="GO" id="GO:0016747">
    <property type="term" value="F:acyltransferase activity, transferring groups other than amino-acyl groups"/>
    <property type="evidence" value="ECO:0007669"/>
    <property type="project" value="InterPro"/>
</dbReference>
<name>A0A0B5HZE3_9ACTN</name>
<dbReference type="InterPro" id="IPR016181">
    <property type="entry name" value="Acyl_CoA_acyltransferase"/>
</dbReference>
<keyword evidence="3" id="KW-1185">Reference proteome</keyword>
<evidence type="ECO:0000259" key="1">
    <source>
        <dbReference type="PROSITE" id="PS51186"/>
    </source>
</evidence>
<dbReference type="Proteomes" id="UP000031774">
    <property type="component" value="Chromosome"/>
</dbReference>
<sequence length="631" mass="68154">METNALDQLRELRAQGGLEAAYDSVAALLGRAEIEDDAVALRRVGRLLAGVDPRRVLARHPATPVVTVAITGQSTVAPVVDPLTAELARHGILLRPVLGDHGAYVHDLTDPAGRFAGAGHDLALCLLDAETVLARVPEVWRPEDVERAADEALRLLADVAAAHAALSGGTLVLNTVPLPRSWSHQLVDHRSRAELGSVWRDFNSRLLRMSATAPGLVVIDLDPLVAEGGPVHDLRLAHYAGARLGTPLLAAYAREAAHLARSLRGATRKCLVLDLDHTLWDGVLAEDGPDGVAAAGTDRGEAFGAFQRVVKQLASQGVLLAVSSKNDRDEAVATLRDHPDMRLRDGDFVRIDADWEPKDGHLLDIAGHLGLGTDALVFVDDSAAECARVRRAVPEAAVVRLDDEPAAHVSRLLRDGWFDRVSLTEDDRDRNRRYRAEEGRRELRLRTGAAEDFLRDLGIEVEVGPPHRHEQARFAQLTQRTNRFNLAGRRMTEAEVSAAASGHDGKLLLAVRSADRFGDSGLVGALLARRTGDALDVENVWLSCRVLARGIEQALLGHALELARASGCTEVRARYVPTPKNGRAADFYPSMGFAEVFRRPGETVFAHDLIMIPAMPAHLRTRSNPAGGGAA</sequence>
<dbReference type="InterPro" id="IPR000182">
    <property type="entry name" value="GNAT_dom"/>
</dbReference>
<dbReference type="RefSeq" id="WP_041127757.1">
    <property type="nucleotide sequence ID" value="NZ_CP010407.1"/>
</dbReference>
<dbReference type="EMBL" id="CP010407">
    <property type="protein sequence ID" value="AJF63672.1"/>
    <property type="molecule type" value="Genomic_DNA"/>
</dbReference>
<proteinExistence type="predicted"/>
<dbReference type="AlphaFoldDB" id="A0A0B5HZE3"/>
<dbReference type="Gene3D" id="3.40.50.1110">
    <property type="entry name" value="SGNH hydrolase"/>
    <property type="match status" value="1"/>
</dbReference>
<dbReference type="InterPro" id="IPR036412">
    <property type="entry name" value="HAD-like_sf"/>
</dbReference>
<evidence type="ECO:0000313" key="3">
    <source>
        <dbReference type="Proteomes" id="UP000031774"/>
    </source>
</evidence>
<dbReference type="InterPro" id="IPR036514">
    <property type="entry name" value="SGNH_hydro_sf"/>
</dbReference>
<gene>
    <name evidence="2" type="ORF">SVTN_03515</name>
</gene>
<dbReference type="SUPFAM" id="SSF56784">
    <property type="entry name" value="HAD-like"/>
    <property type="match status" value="1"/>
</dbReference>
<dbReference type="InterPro" id="IPR010037">
    <property type="entry name" value="FkbH_domain"/>
</dbReference>
<dbReference type="NCBIfam" id="TIGR01681">
    <property type="entry name" value="HAD-SF-IIIC"/>
    <property type="match status" value="1"/>
</dbReference>
<accession>A0A0B5HZE3</accession>
<dbReference type="HOGENOM" id="CLU_018095_1_0_11"/>
<feature type="domain" description="N-acetyltransferase" evidence="1">
    <location>
        <begin position="443"/>
        <end position="616"/>
    </location>
</feature>
<dbReference type="STRING" id="362257.SVTN_03515"/>
<dbReference type="Gene3D" id="3.40.630.30">
    <property type="match status" value="1"/>
</dbReference>